<evidence type="ECO:0000313" key="2">
    <source>
        <dbReference type="Proteomes" id="UP000297910"/>
    </source>
</evidence>
<dbReference type="EMBL" id="PQXI01000120">
    <property type="protein sequence ID" value="TGO23828.1"/>
    <property type="molecule type" value="Genomic_DNA"/>
</dbReference>
<comment type="caution">
    <text evidence="1">The sequence shown here is derived from an EMBL/GenBank/DDBJ whole genome shotgun (WGS) entry which is preliminary data.</text>
</comment>
<keyword evidence="2" id="KW-1185">Reference proteome</keyword>
<proteinExistence type="predicted"/>
<reference evidence="1 2" key="1">
    <citation type="submission" date="2017-12" db="EMBL/GenBank/DDBJ databases">
        <title>Comparative genomics of Botrytis spp.</title>
        <authorList>
            <person name="Valero-Jimenez C.A."/>
            <person name="Tapia P."/>
            <person name="Veloso J."/>
            <person name="Silva-Moreno E."/>
            <person name="Staats M."/>
            <person name="Valdes J.H."/>
            <person name="Van Kan J.A.L."/>
        </authorList>
    </citation>
    <scope>NUCLEOTIDE SEQUENCE [LARGE SCALE GENOMIC DNA]</scope>
    <source>
        <strain evidence="1 2">Bp0003</strain>
    </source>
</reference>
<accession>A0A4Z1FKC2</accession>
<gene>
    <name evidence="1" type="ORF">BPAE_0120g00060</name>
</gene>
<evidence type="ECO:0000313" key="1">
    <source>
        <dbReference type="EMBL" id="TGO23828.1"/>
    </source>
</evidence>
<name>A0A4Z1FKC2_9HELO</name>
<organism evidence="1 2">
    <name type="scientific">Botrytis paeoniae</name>
    <dbReference type="NCBI Taxonomy" id="278948"/>
    <lineage>
        <taxon>Eukaryota</taxon>
        <taxon>Fungi</taxon>
        <taxon>Dikarya</taxon>
        <taxon>Ascomycota</taxon>
        <taxon>Pezizomycotina</taxon>
        <taxon>Leotiomycetes</taxon>
        <taxon>Helotiales</taxon>
        <taxon>Sclerotiniaceae</taxon>
        <taxon>Botrytis</taxon>
    </lineage>
</organism>
<dbReference type="Proteomes" id="UP000297910">
    <property type="component" value="Unassembled WGS sequence"/>
</dbReference>
<protein>
    <submittedName>
        <fullName evidence="1">Uncharacterized protein</fullName>
    </submittedName>
</protein>
<dbReference type="AlphaFoldDB" id="A0A4Z1FKC2"/>
<sequence>MLMTKRLVQKSLTSKITTLENPQKKYKTTQLLHEYSTIRIIISIHSITTHSTKRIEIYSSLALEFQVESTVKSTGEPEVIRKRDQFKNAWQELADMTLDVEDETDNNNPQQSHGPTEFHTKFHLFPKLPLDIR</sequence>